<evidence type="ECO:0000313" key="2">
    <source>
        <dbReference type="Proteomes" id="UP001175226"/>
    </source>
</evidence>
<keyword evidence="2" id="KW-1185">Reference proteome</keyword>
<name>A0AA39MJU3_9AGAR</name>
<organism evidence="1 2">
    <name type="scientific">Armillaria borealis</name>
    <dbReference type="NCBI Taxonomy" id="47425"/>
    <lineage>
        <taxon>Eukaryota</taxon>
        <taxon>Fungi</taxon>
        <taxon>Dikarya</taxon>
        <taxon>Basidiomycota</taxon>
        <taxon>Agaricomycotina</taxon>
        <taxon>Agaricomycetes</taxon>
        <taxon>Agaricomycetidae</taxon>
        <taxon>Agaricales</taxon>
        <taxon>Marasmiineae</taxon>
        <taxon>Physalacriaceae</taxon>
        <taxon>Armillaria</taxon>
    </lineage>
</organism>
<proteinExistence type="predicted"/>
<reference evidence="1" key="1">
    <citation type="submission" date="2023-06" db="EMBL/GenBank/DDBJ databases">
        <authorList>
            <consortium name="Lawrence Berkeley National Laboratory"/>
            <person name="Ahrendt S."/>
            <person name="Sahu N."/>
            <person name="Indic B."/>
            <person name="Wong-Bajracharya J."/>
            <person name="Merenyi Z."/>
            <person name="Ke H.-M."/>
            <person name="Monk M."/>
            <person name="Kocsube S."/>
            <person name="Drula E."/>
            <person name="Lipzen A."/>
            <person name="Balint B."/>
            <person name="Henrissat B."/>
            <person name="Andreopoulos B."/>
            <person name="Martin F.M."/>
            <person name="Harder C.B."/>
            <person name="Rigling D."/>
            <person name="Ford K.L."/>
            <person name="Foster G.D."/>
            <person name="Pangilinan J."/>
            <person name="Papanicolaou A."/>
            <person name="Barry K."/>
            <person name="LaButti K."/>
            <person name="Viragh M."/>
            <person name="Koriabine M."/>
            <person name="Yan M."/>
            <person name="Riley R."/>
            <person name="Champramary S."/>
            <person name="Plett K.L."/>
            <person name="Tsai I.J."/>
            <person name="Slot J."/>
            <person name="Sipos G."/>
            <person name="Plett J."/>
            <person name="Nagy L.G."/>
            <person name="Grigoriev I.V."/>
        </authorList>
    </citation>
    <scope>NUCLEOTIDE SEQUENCE</scope>
    <source>
        <strain evidence="1">FPL87.14</strain>
    </source>
</reference>
<sequence length="179" mass="19654">MPPDSEGCVQALQPYTIFGGGSRQSLQSLIESALRSTLRNVPPITVSIASMVHLLSGSVANGYRVDQIVVETLVNCPPIPPEWPSHLDSFRADFDASELYDRNLVLVAPSMINLQPGPRMTTLNWVIPTRQPVWLPILTDANNHEAGTSHIDAMTTWEQEGGGSELDQISLSFDTNFRL</sequence>
<evidence type="ECO:0000313" key="1">
    <source>
        <dbReference type="EMBL" id="KAK0436085.1"/>
    </source>
</evidence>
<dbReference type="EMBL" id="JAUEPT010000057">
    <property type="protein sequence ID" value="KAK0436085.1"/>
    <property type="molecule type" value="Genomic_DNA"/>
</dbReference>
<gene>
    <name evidence="1" type="ORF">EV421DRAFT_1908162</name>
</gene>
<dbReference type="Proteomes" id="UP001175226">
    <property type="component" value="Unassembled WGS sequence"/>
</dbReference>
<comment type="caution">
    <text evidence="1">The sequence shown here is derived from an EMBL/GenBank/DDBJ whole genome shotgun (WGS) entry which is preliminary data.</text>
</comment>
<accession>A0AA39MJU3</accession>
<dbReference type="AlphaFoldDB" id="A0AA39MJU3"/>
<protein>
    <submittedName>
        <fullName evidence="1">Uncharacterized protein</fullName>
    </submittedName>
</protein>